<dbReference type="PROSITE" id="PS50850">
    <property type="entry name" value="MFS"/>
    <property type="match status" value="1"/>
</dbReference>
<dbReference type="EMBL" id="LUWI01000042">
    <property type="protein sequence ID" value="KZU01227.1"/>
    <property type="molecule type" value="Genomic_DNA"/>
</dbReference>
<keyword evidence="4 6" id="KW-1133">Transmembrane helix</keyword>
<dbReference type="GO" id="GO:0022857">
    <property type="term" value="F:transmembrane transporter activity"/>
    <property type="evidence" value="ECO:0007669"/>
    <property type="project" value="InterPro"/>
</dbReference>
<feature type="transmembrane region" description="Helical" evidence="6">
    <location>
        <begin position="133"/>
        <end position="155"/>
    </location>
</feature>
<reference evidence="11 12" key="1">
    <citation type="submission" date="2016-03" db="EMBL/GenBank/DDBJ databases">
        <title>Comparative genomics of 54 Lactobacillus plantarum strains reveals genomic uncoupling from niche constraints.</title>
        <authorList>
            <person name="Martino M.E."/>
        </authorList>
    </citation>
    <scope>NUCLEOTIDE SEQUENCE [LARGE SCALE GENOMIC DNA]</scope>
    <source>
        <strain evidence="9 11">19.1</strain>
        <strain evidence="8 12">Nizo2260</strain>
    </source>
</reference>
<dbReference type="KEGG" id="lpb:SH83_07715"/>
<feature type="transmembrane region" description="Helical" evidence="6">
    <location>
        <begin position="220"/>
        <end position="241"/>
    </location>
</feature>
<sequence length="491" mass="53561">MNRRAIYFVQGALLLSNVMAGIDSTNVNTALPAIIADLHGLRLMAWIVAVFLLGTAVSTLIWSKMGERFGNKRAYQMTTALFIVGSLLQGLAPNIWFLIIARGVAGLGNGGMISLPYIMYADIFKNPRDRMRALGLVSACFSMATIIGPMVGGVIVDVWSWHWIFYLNVPIGIVSAVLLQIFYQEPKREHNLQPMDRAGALLMAVGIISLLGGIELIGMVSLWIVAIVIVGALIVLGSLTIVERRAVDPVIPGRLFKNAPLVVDFVLFVLIWGAFVAFLTYSPMWAQGLLGTSALIGGATQIPSAFANFGGSESVPRMRRHLTPHRVLTINIIILTLTFVPLMIGGVKLPYWVLLLAGFFEGWGNGACFNELQVKVQVDADQRDIPVATSFSYLIRMLSQTFTTAIFGLIMNQALTSGVARSDGKITMAMMNQLSDASRAGRLPAHLVPMMRGILHTGLQNIMIVAFGLMIVALVINLWAQRHETQRQAQS</sequence>
<organism evidence="9 11">
    <name type="scientific">Lactiplantibacillus plantarum</name>
    <name type="common">Lactobacillus plantarum</name>
    <dbReference type="NCBI Taxonomy" id="1590"/>
    <lineage>
        <taxon>Bacteria</taxon>
        <taxon>Bacillati</taxon>
        <taxon>Bacillota</taxon>
        <taxon>Bacilli</taxon>
        <taxon>Lactobacillales</taxon>
        <taxon>Lactobacillaceae</taxon>
        <taxon>Lactiplantibacillus</taxon>
    </lineage>
</organism>
<dbReference type="InterPro" id="IPR020846">
    <property type="entry name" value="MFS_dom"/>
</dbReference>
<dbReference type="PANTHER" id="PTHR23501:SF191">
    <property type="entry name" value="VACUOLAR BASIC AMINO ACID TRANSPORTER 4"/>
    <property type="match status" value="1"/>
</dbReference>
<evidence type="ECO:0000313" key="8">
    <source>
        <dbReference type="EMBL" id="KZU01227.1"/>
    </source>
</evidence>
<keyword evidence="3 6" id="KW-0812">Transmembrane</keyword>
<evidence type="ECO:0000256" key="4">
    <source>
        <dbReference type="ARBA" id="ARBA00022989"/>
    </source>
</evidence>
<comment type="subcellular location">
    <subcellularLocation>
        <location evidence="1">Cell membrane</location>
        <topology evidence="1">Multi-pass membrane protein</topology>
    </subcellularLocation>
</comment>
<evidence type="ECO:0000313" key="11">
    <source>
        <dbReference type="Proteomes" id="UP000076882"/>
    </source>
</evidence>
<reference evidence="10 13" key="2">
    <citation type="submission" date="2016-08" db="EMBL/GenBank/DDBJ databases">
        <title>Genome sequencing of Lactobacillus plantarum JSA22, isolated from fermented soybean paste.</title>
        <authorList>
            <person name="Choi H.S."/>
        </authorList>
    </citation>
    <scope>NUCLEOTIDE SEQUENCE [LARGE SCALE GENOMIC DNA]</scope>
    <source>
        <strain evidence="10 13">JSA22</strain>
    </source>
</reference>
<feature type="transmembrane region" description="Helical" evidence="6">
    <location>
        <begin position="285"/>
        <end position="306"/>
    </location>
</feature>
<dbReference type="GO" id="GO:0005886">
    <property type="term" value="C:plasma membrane"/>
    <property type="evidence" value="ECO:0007669"/>
    <property type="project" value="UniProtKB-SubCell"/>
</dbReference>
<dbReference type="OMA" id="HLTWRWA"/>
<feature type="transmembrane region" description="Helical" evidence="6">
    <location>
        <begin position="261"/>
        <end position="279"/>
    </location>
</feature>
<evidence type="ECO:0000256" key="1">
    <source>
        <dbReference type="ARBA" id="ARBA00004651"/>
    </source>
</evidence>
<dbReference type="EMBL" id="MCOL01000001">
    <property type="protein sequence ID" value="ODO61763.1"/>
    <property type="molecule type" value="Genomic_DNA"/>
</dbReference>
<feature type="transmembrane region" description="Helical" evidence="6">
    <location>
        <begin position="459"/>
        <end position="480"/>
    </location>
</feature>
<proteinExistence type="predicted"/>
<dbReference type="InterPro" id="IPR036259">
    <property type="entry name" value="MFS_trans_sf"/>
</dbReference>
<dbReference type="Proteomes" id="UP000076989">
    <property type="component" value="Unassembled WGS sequence"/>
</dbReference>
<evidence type="ECO:0000256" key="2">
    <source>
        <dbReference type="ARBA" id="ARBA00022448"/>
    </source>
</evidence>
<dbReference type="PATRIC" id="fig|1590.142.peg.1716"/>
<feature type="domain" description="Major facilitator superfamily (MFS) profile" evidence="7">
    <location>
        <begin position="9"/>
        <end position="485"/>
    </location>
</feature>
<comment type="caution">
    <text evidence="9">The sequence shown here is derived from an EMBL/GenBank/DDBJ whole genome shotgun (WGS) entry which is preliminary data.</text>
</comment>
<dbReference type="RefSeq" id="WP_003640572.1">
    <property type="nucleotide sequence ID" value="NZ_AP018405.1"/>
</dbReference>
<dbReference type="AlphaFoldDB" id="A0A165HK58"/>
<accession>A0A165HK58</accession>
<keyword evidence="2" id="KW-0813">Transport</keyword>
<dbReference type="Pfam" id="PF07690">
    <property type="entry name" value="MFS_1"/>
    <property type="match status" value="1"/>
</dbReference>
<evidence type="ECO:0000256" key="6">
    <source>
        <dbReference type="SAM" id="Phobius"/>
    </source>
</evidence>
<keyword evidence="5 6" id="KW-0472">Membrane</keyword>
<dbReference type="GeneID" id="77218226"/>
<dbReference type="Proteomes" id="UP000076882">
    <property type="component" value="Unassembled WGS sequence"/>
</dbReference>
<evidence type="ECO:0000313" key="10">
    <source>
        <dbReference type="EMBL" id="ODO61763.1"/>
    </source>
</evidence>
<evidence type="ECO:0000313" key="12">
    <source>
        <dbReference type="Proteomes" id="UP000076989"/>
    </source>
</evidence>
<dbReference type="Gene3D" id="1.20.1250.20">
    <property type="entry name" value="MFS general substrate transporter like domains"/>
    <property type="match status" value="1"/>
</dbReference>
<dbReference type="Proteomes" id="UP000094892">
    <property type="component" value="Unassembled WGS sequence"/>
</dbReference>
<evidence type="ECO:0000313" key="13">
    <source>
        <dbReference type="Proteomes" id="UP000094892"/>
    </source>
</evidence>
<feature type="transmembrane region" description="Helical" evidence="6">
    <location>
        <begin position="327"/>
        <end position="345"/>
    </location>
</feature>
<dbReference type="EMBL" id="LUXM01000040">
    <property type="protein sequence ID" value="KZU91956.1"/>
    <property type="molecule type" value="Genomic_DNA"/>
</dbReference>
<evidence type="ECO:0000313" key="9">
    <source>
        <dbReference type="EMBL" id="KZU91956.1"/>
    </source>
</evidence>
<protein>
    <submittedName>
        <fullName evidence="10">Methyl viologen resistance protein SmvA</fullName>
    </submittedName>
</protein>
<evidence type="ECO:0000256" key="5">
    <source>
        <dbReference type="ARBA" id="ARBA00023136"/>
    </source>
</evidence>
<gene>
    <name evidence="9" type="ORF">Lp19_3242</name>
    <name evidence="10" type="ORF">LPJSA22_01742</name>
    <name evidence="8" type="ORF">Nizo2260_3112</name>
</gene>
<feature type="transmembrane region" description="Helical" evidence="6">
    <location>
        <begin position="195"/>
        <end position="214"/>
    </location>
</feature>
<dbReference type="PANTHER" id="PTHR23501">
    <property type="entry name" value="MAJOR FACILITATOR SUPERFAMILY"/>
    <property type="match status" value="1"/>
</dbReference>
<feature type="transmembrane region" description="Helical" evidence="6">
    <location>
        <begin position="74"/>
        <end position="92"/>
    </location>
</feature>
<feature type="transmembrane region" description="Helical" evidence="6">
    <location>
        <begin position="161"/>
        <end position="183"/>
    </location>
</feature>
<name>A0A165HK58_LACPN</name>
<dbReference type="InterPro" id="IPR011701">
    <property type="entry name" value="MFS"/>
</dbReference>
<evidence type="ECO:0000259" key="7">
    <source>
        <dbReference type="PROSITE" id="PS50850"/>
    </source>
</evidence>
<feature type="transmembrane region" description="Helical" evidence="6">
    <location>
        <begin position="44"/>
        <end position="62"/>
    </location>
</feature>
<evidence type="ECO:0000256" key="3">
    <source>
        <dbReference type="ARBA" id="ARBA00022692"/>
    </source>
</evidence>
<dbReference type="SUPFAM" id="SSF103473">
    <property type="entry name" value="MFS general substrate transporter"/>
    <property type="match status" value="1"/>
</dbReference>
<feature type="transmembrane region" description="Helical" evidence="6">
    <location>
        <begin position="98"/>
        <end position="121"/>
    </location>
</feature>